<dbReference type="PRINTS" id="PR00344">
    <property type="entry name" value="BCTRLSENSOR"/>
</dbReference>
<keyword evidence="7" id="KW-0067">ATP-binding</keyword>
<dbReference type="PANTHER" id="PTHR43065:SF10">
    <property type="entry name" value="PEROXIDE STRESS-ACTIVATED HISTIDINE KINASE MAK3"/>
    <property type="match status" value="1"/>
</dbReference>
<keyword evidence="9" id="KW-0472">Membrane</keyword>
<dbReference type="CDD" id="cd00075">
    <property type="entry name" value="HATPase"/>
    <property type="match status" value="1"/>
</dbReference>
<dbReference type="InterPro" id="IPR003594">
    <property type="entry name" value="HATPase_dom"/>
</dbReference>
<evidence type="ECO:0000256" key="4">
    <source>
        <dbReference type="ARBA" id="ARBA00022679"/>
    </source>
</evidence>
<feature type="domain" description="Histidine kinase" evidence="10">
    <location>
        <begin position="268"/>
        <end position="480"/>
    </location>
</feature>
<dbReference type="InterPro" id="IPR005467">
    <property type="entry name" value="His_kinase_dom"/>
</dbReference>
<dbReference type="GO" id="GO:0004673">
    <property type="term" value="F:protein histidine kinase activity"/>
    <property type="evidence" value="ECO:0007669"/>
    <property type="project" value="UniProtKB-EC"/>
</dbReference>
<feature type="transmembrane region" description="Helical" evidence="9">
    <location>
        <begin position="227"/>
        <end position="253"/>
    </location>
</feature>
<dbReference type="Pfam" id="PF02518">
    <property type="entry name" value="HATPase_c"/>
    <property type="match status" value="1"/>
</dbReference>
<evidence type="ECO:0000313" key="11">
    <source>
        <dbReference type="EMBL" id="CAO81509.1"/>
    </source>
</evidence>
<organism evidence="11 12">
    <name type="scientific">Cloacimonas acidaminovorans (strain Evry)</name>
    <dbReference type="NCBI Taxonomy" id="459349"/>
    <lineage>
        <taxon>Bacteria</taxon>
        <taxon>Pseudomonadati</taxon>
        <taxon>Candidatus Cloacimonadota</taxon>
        <taxon>Candidatus Cloacimonadia</taxon>
        <taxon>Candidatus Cloacimonadales</taxon>
        <taxon>Candidatus Cloacimonadaceae</taxon>
        <taxon>Candidatus Cloacimonas</taxon>
    </lineage>
</organism>
<evidence type="ECO:0000256" key="6">
    <source>
        <dbReference type="ARBA" id="ARBA00022777"/>
    </source>
</evidence>
<protein>
    <recommendedName>
        <fullName evidence="2">histidine kinase</fullName>
        <ecNumber evidence="2">2.7.13.3</ecNumber>
    </recommendedName>
</protein>
<keyword evidence="5" id="KW-0547">Nucleotide-binding</keyword>
<dbReference type="Proteomes" id="UP000002019">
    <property type="component" value="Chromosome"/>
</dbReference>
<dbReference type="OrthoDB" id="1931120at2"/>
<dbReference type="PROSITE" id="PS50109">
    <property type="entry name" value="HIS_KIN"/>
    <property type="match status" value="1"/>
</dbReference>
<dbReference type="PANTHER" id="PTHR43065">
    <property type="entry name" value="SENSOR HISTIDINE KINASE"/>
    <property type="match status" value="1"/>
</dbReference>
<dbReference type="STRING" id="459349.CLOAM1673"/>
<dbReference type="EC" id="2.7.13.3" evidence="2"/>
<evidence type="ECO:0000313" key="12">
    <source>
        <dbReference type="Proteomes" id="UP000002019"/>
    </source>
</evidence>
<keyword evidence="6" id="KW-0418">Kinase</keyword>
<dbReference type="InterPro" id="IPR036890">
    <property type="entry name" value="HATPase_C_sf"/>
</dbReference>
<dbReference type="GO" id="GO:0005524">
    <property type="term" value="F:ATP binding"/>
    <property type="evidence" value="ECO:0007669"/>
    <property type="project" value="UniProtKB-KW"/>
</dbReference>
<dbReference type="AlphaFoldDB" id="B0VJQ2"/>
<keyword evidence="8" id="KW-0902">Two-component regulatory system</keyword>
<accession>B0VJQ2</accession>
<evidence type="ECO:0000256" key="1">
    <source>
        <dbReference type="ARBA" id="ARBA00000085"/>
    </source>
</evidence>
<dbReference type="EMBL" id="CU466930">
    <property type="protein sequence ID" value="CAO81509.1"/>
    <property type="molecule type" value="Genomic_DNA"/>
</dbReference>
<dbReference type="SUPFAM" id="SSF55874">
    <property type="entry name" value="ATPase domain of HSP90 chaperone/DNA topoisomerase II/histidine kinase"/>
    <property type="match status" value="1"/>
</dbReference>
<keyword evidence="9" id="KW-1133">Transmembrane helix</keyword>
<dbReference type="Gene3D" id="3.30.565.10">
    <property type="entry name" value="Histidine kinase-like ATPase, C-terminal domain"/>
    <property type="match status" value="1"/>
</dbReference>
<dbReference type="KEGG" id="caci:CLOAM1673"/>
<dbReference type="SMART" id="SM00387">
    <property type="entry name" value="HATPase_c"/>
    <property type="match status" value="1"/>
</dbReference>
<gene>
    <name evidence="11" type="ordered locus">CLOAM1673</name>
</gene>
<evidence type="ECO:0000256" key="3">
    <source>
        <dbReference type="ARBA" id="ARBA00022553"/>
    </source>
</evidence>
<evidence type="ECO:0000256" key="2">
    <source>
        <dbReference type="ARBA" id="ARBA00012438"/>
    </source>
</evidence>
<evidence type="ECO:0000256" key="7">
    <source>
        <dbReference type="ARBA" id="ARBA00022840"/>
    </source>
</evidence>
<keyword evidence="9" id="KW-0812">Transmembrane</keyword>
<comment type="catalytic activity">
    <reaction evidence="1">
        <text>ATP + protein L-histidine = ADP + protein N-phospho-L-histidine.</text>
        <dbReference type="EC" id="2.7.13.3"/>
    </reaction>
</comment>
<evidence type="ECO:0000259" key="10">
    <source>
        <dbReference type="PROSITE" id="PS50109"/>
    </source>
</evidence>
<keyword evidence="3" id="KW-0597">Phosphoprotein</keyword>
<keyword evidence="4 11" id="KW-0808">Transferase</keyword>
<evidence type="ECO:0000256" key="5">
    <source>
        <dbReference type="ARBA" id="ARBA00022741"/>
    </source>
</evidence>
<dbReference type="GO" id="GO:0000160">
    <property type="term" value="P:phosphorelay signal transduction system"/>
    <property type="evidence" value="ECO:0007669"/>
    <property type="project" value="UniProtKB-KW"/>
</dbReference>
<proteinExistence type="predicted"/>
<evidence type="ECO:0000256" key="8">
    <source>
        <dbReference type="ARBA" id="ARBA00023012"/>
    </source>
</evidence>
<dbReference type="eggNOG" id="COG2205">
    <property type="taxonomic scope" value="Bacteria"/>
</dbReference>
<dbReference type="InterPro" id="IPR004358">
    <property type="entry name" value="Sig_transdc_His_kin-like_C"/>
</dbReference>
<name>B0VJQ2_CLOAI</name>
<reference evidence="11 12" key="1">
    <citation type="journal article" date="2008" name="J. Bacteriol.">
        <title>'Candidatus Cloacamonas acidaminovorans': genome sequence reconstruction provides a first glimpse of a new bacterial division.</title>
        <authorList>
            <person name="Pelletier E."/>
            <person name="Kreimeyer A."/>
            <person name="Bocs S."/>
            <person name="Rouy Z."/>
            <person name="Gyapay G."/>
            <person name="Chouari R."/>
            <person name="Riviere D."/>
            <person name="Ganesan A."/>
            <person name="Daegelen P."/>
            <person name="Sghir A."/>
            <person name="Cohen G.N."/>
            <person name="Medigue C."/>
            <person name="Weissenbach J."/>
            <person name="Le Paslier D."/>
        </authorList>
    </citation>
    <scope>NUCLEOTIDE SEQUENCE [LARGE SCALE GENOMIC DNA]</scope>
    <source>
        <strain evidence="12">Evry</strain>
    </source>
</reference>
<dbReference type="HOGENOM" id="CLU_039822_0_0_0"/>
<sequence>MAIFIFFAVYIQFLLKQAKKEQEYIPRIFAQYIAYTDRYLREAERNAQLITEISSKYLQFTTSRDFKQDLWDYISTEFMQDNPVPVIITDQNFQPLLWKNVGVPTDTLFHELSPENQKKLENLMKTMVQMPLTDDGRISGYAYYSKPVSFAEFIKNVDCSIIVTDHYKQPLFWRNVGIPETANYYEISTEEQQKLAHQIKTMDEIPLSNAADSLGYIYFSTPKSLSYIRYIVILELILALMVVFFGIYGLFLLSRTEKDTLWISLAKETAHQFGTPITSLMGWLDYLKEPSPDGCVRDIDQIVQYMTADLEHLKTIASRFGKVGSITKLEPQNLDRIISETVEYFRERMPHLGHKINIHYISKIEGVMVLMDKDLIKWSLENLIKNCVDAMSQKGGNIIITATHKNPWIYIHIRDEGKGIPHRQWKRIFEPGVTTKTRGWGLGLSLAKRIIEEYHNGHIKVLQSTIGEGTTFEIKLPVQETNKEK</sequence>
<keyword evidence="12" id="KW-1185">Reference proteome</keyword>
<evidence type="ECO:0000256" key="9">
    <source>
        <dbReference type="SAM" id="Phobius"/>
    </source>
</evidence>